<organism evidence="7 8">
    <name type="scientific">Sphaerisporangium album</name>
    <dbReference type="NCBI Taxonomy" id="509200"/>
    <lineage>
        <taxon>Bacteria</taxon>
        <taxon>Bacillati</taxon>
        <taxon>Actinomycetota</taxon>
        <taxon>Actinomycetes</taxon>
        <taxon>Streptosporangiales</taxon>
        <taxon>Streptosporangiaceae</taxon>
        <taxon>Sphaerisporangium</taxon>
    </lineage>
</organism>
<dbReference type="InterPro" id="IPR003593">
    <property type="entry name" value="AAA+_ATPase"/>
</dbReference>
<reference evidence="7 8" key="1">
    <citation type="submission" date="2018-06" db="EMBL/GenBank/DDBJ databases">
        <title>Sphaerisporangium craniellae sp. nov., isolated from a marine sponge in the South China Sea.</title>
        <authorList>
            <person name="Li L."/>
        </authorList>
    </citation>
    <scope>NUCLEOTIDE SEQUENCE [LARGE SCALE GENOMIC DNA]</scope>
    <source>
        <strain evidence="7 8">CCTCC AA 208026</strain>
    </source>
</reference>
<dbReference type="InterPro" id="IPR017871">
    <property type="entry name" value="ABC_transporter-like_CS"/>
</dbReference>
<dbReference type="NCBIfam" id="TIGR01727">
    <property type="entry name" value="oligo_HPY"/>
    <property type="match status" value="1"/>
</dbReference>
<evidence type="ECO:0000259" key="6">
    <source>
        <dbReference type="PROSITE" id="PS50893"/>
    </source>
</evidence>
<dbReference type="EMBL" id="QOIL01000010">
    <property type="protein sequence ID" value="RCG29773.1"/>
    <property type="molecule type" value="Genomic_DNA"/>
</dbReference>
<feature type="domain" description="ABC transporter" evidence="6">
    <location>
        <begin position="43"/>
        <end position="281"/>
    </location>
</feature>
<dbReference type="InterPro" id="IPR003439">
    <property type="entry name" value="ABC_transporter-like_ATP-bd"/>
</dbReference>
<dbReference type="OrthoDB" id="8481147at2"/>
<comment type="similarity">
    <text evidence="1">Belongs to the ABC transporter superfamily.</text>
</comment>
<dbReference type="SMART" id="SM00382">
    <property type="entry name" value="AAA"/>
    <property type="match status" value="1"/>
</dbReference>
<dbReference type="Pfam" id="PF08352">
    <property type="entry name" value="oligo_HPY"/>
    <property type="match status" value="1"/>
</dbReference>
<gene>
    <name evidence="7" type="ORF">DQ384_19580</name>
</gene>
<evidence type="ECO:0000256" key="4">
    <source>
        <dbReference type="ARBA" id="ARBA00022840"/>
    </source>
</evidence>
<dbReference type="GO" id="GO:0055085">
    <property type="term" value="P:transmembrane transport"/>
    <property type="evidence" value="ECO:0007669"/>
    <property type="project" value="UniProtKB-ARBA"/>
</dbReference>
<dbReference type="CDD" id="cd03257">
    <property type="entry name" value="ABC_NikE_OppD_transporters"/>
    <property type="match status" value="1"/>
</dbReference>
<keyword evidence="3" id="KW-0547">Nucleotide-binding</keyword>
<feature type="region of interest" description="Disordered" evidence="5">
    <location>
        <begin position="1"/>
        <end position="41"/>
    </location>
</feature>
<dbReference type="Gene3D" id="3.40.50.300">
    <property type="entry name" value="P-loop containing nucleotide triphosphate hydrolases"/>
    <property type="match status" value="1"/>
</dbReference>
<evidence type="ECO:0000313" key="7">
    <source>
        <dbReference type="EMBL" id="RCG29773.1"/>
    </source>
</evidence>
<protein>
    <submittedName>
        <fullName evidence="7">ABC transporter ATP-binding protein</fullName>
    </submittedName>
</protein>
<dbReference type="InterPro" id="IPR027417">
    <property type="entry name" value="P-loop_NTPase"/>
</dbReference>
<dbReference type="Pfam" id="PF00005">
    <property type="entry name" value="ABC_tran"/>
    <property type="match status" value="1"/>
</dbReference>
<dbReference type="PROSITE" id="PS50893">
    <property type="entry name" value="ABC_TRANSPORTER_2"/>
    <property type="match status" value="1"/>
</dbReference>
<keyword evidence="8" id="KW-1185">Reference proteome</keyword>
<dbReference type="RefSeq" id="WP_114030282.1">
    <property type="nucleotide sequence ID" value="NZ_QOIL01000010.1"/>
</dbReference>
<accession>A0A367FHD1</accession>
<keyword evidence="4 7" id="KW-0067">ATP-binding</keyword>
<dbReference type="SUPFAM" id="SSF52540">
    <property type="entry name" value="P-loop containing nucleoside triphosphate hydrolases"/>
    <property type="match status" value="1"/>
</dbReference>
<dbReference type="GO" id="GO:0016887">
    <property type="term" value="F:ATP hydrolysis activity"/>
    <property type="evidence" value="ECO:0007669"/>
    <property type="project" value="InterPro"/>
</dbReference>
<evidence type="ECO:0000256" key="2">
    <source>
        <dbReference type="ARBA" id="ARBA00022448"/>
    </source>
</evidence>
<evidence type="ECO:0000313" key="8">
    <source>
        <dbReference type="Proteomes" id="UP000253094"/>
    </source>
</evidence>
<dbReference type="PANTHER" id="PTHR43776">
    <property type="entry name" value="TRANSPORT ATP-BINDING PROTEIN"/>
    <property type="match status" value="1"/>
</dbReference>
<dbReference type="Proteomes" id="UP000253094">
    <property type="component" value="Unassembled WGS sequence"/>
</dbReference>
<dbReference type="PANTHER" id="PTHR43776:SF7">
    <property type="entry name" value="D,D-DIPEPTIDE TRANSPORT ATP-BINDING PROTEIN DDPF-RELATED"/>
    <property type="match status" value="1"/>
</dbReference>
<evidence type="ECO:0000256" key="1">
    <source>
        <dbReference type="ARBA" id="ARBA00005417"/>
    </source>
</evidence>
<dbReference type="InterPro" id="IPR050319">
    <property type="entry name" value="ABC_transp_ATP-bind"/>
</dbReference>
<dbReference type="GO" id="GO:0005524">
    <property type="term" value="F:ATP binding"/>
    <property type="evidence" value="ECO:0007669"/>
    <property type="project" value="UniProtKB-KW"/>
</dbReference>
<keyword evidence="2" id="KW-0813">Transport</keyword>
<evidence type="ECO:0000256" key="5">
    <source>
        <dbReference type="SAM" id="MobiDB-lite"/>
    </source>
</evidence>
<sequence>MTRSNPPDPSGLDEPSPSARTPGAGPGVRPGASPDSGGPGGRLCAEAVTLAYGRTTVVHEVGLTVEEGGVGLVGESGSGKTTLARALLGLLAPRSGRITYGGRDLAAMRRGERAGFRGAVQPVFQDGSDALDPRMRLGSSIAEALAAHHRLDRAARRARVAELLTDVGLDPELAARRPHEVSGGQRQRAAIARALAVEPRVLVLDEPTSALDVTVQARVLDLLEDLRAGRGLTYLLITHNLAVVDRLCRTCHVMFAGRVVESGPARELLTRPAHPYTLALRDAVPRIGGAPPRAAGRTDAVPAAEGCAFRLRCPLAVDRCRTQAPAPRPVQGRVVACHRAEEVLAGAARK</sequence>
<dbReference type="PROSITE" id="PS00211">
    <property type="entry name" value="ABC_TRANSPORTER_1"/>
    <property type="match status" value="1"/>
</dbReference>
<evidence type="ECO:0000256" key="3">
    <source>
        <dbReference type="ARBA" id="ARBA00022741"/>
    </source>
</evidence>
<proteinExistence type="inferred from homology"/>
<comment type="caution">
    <text evidence="7">The sequence shown here is derived from an EMBL/GenBank/DDBJ whole genome shotgun (WGS) entry which is preliminary data.</text>
</comment>
<dbReference type="InterPro" id="IPR013563">
    <property type="entry name" value="Oligopep_ABC_C"/>
</dbReference>
<dbReference type="GO" id="GO:0015833">
    <property type="term" value="P:peptide transport"/>
    <property type="evidence" value="ECO:0007669"/>
    <property type="project" value="InterPro"/>
</dbReference>
<dbReference type="AlphaFoldDB" id="A0A367FHD1"/>
<name>A0A367FHD1_9ACTN</name>